<dbReference type="PATRIC" id="fig|1461583.4.peg.442"/>
<proteinExistence type="predicted"/>
<evidence type="ECO:0008006" key="2">
    <source>
        <dbReference type="Google" id="ProtNLM"/>
    </source>
</evidence>
<evidence type="ECO:0000313" key="1">
    <source>
        <dbReference type="EMBL" id="CEA00128.1"/>
    </source>
</evidence>
<dbReference type="HOGENOM" id="CLU_146759_0_0_9"/>
<name>A0A078LYG3_9BACL</name>
<protein>
    <recommendedName>
        <fullName evidence="2">DUF1033 domain-containing protein</fullName>
    </recommendedName>
</protein>
<dbReference type="InterPro" id="IPR010434">
    <property type="entry name" value="DUF1033"/>
</dbReference>
<dbReference type="Pfam" id="PF06279">
    <property type="entry name" value="DUF1033"/>
    <property type="match status" value="1"/>
</dbReference>
<gene>
    <name evidence="1" type="ORF">BN1050_00470</name>
</gene>
<dbReference type="AlphaFoldDB" id="A0A078LYG3"/>
<reference evidence="1" key="1">
    <citation type="submission" date="2014-07" db="EMBL/GenBank/DDBJ databases">
        <authorList>
            <person name="Urmite Genomes Urmite Genomes"/>
        </authorList>
    </citation>
    <scope>NUCLEOTIDE SEQUENCE</scope>
    <source>
        <strain evidence="1">13S34_air</strain>
    </source>
</reference>
<sequence length="91" mass="11120">MYKVIYMKADYEPWWQFEGWEQTIEQQKTFSTIEEAQKNLEQQLVDFRANYNNEQSKDGMFAFWCEDEISYCEACEDDAQIYHGLFIQKIY</sequence>
<organism evidence="1">
    <name type="scientific">Metalysinibacillus saudimassiliensis</name>
    <dbReference type="NCBI Taxonomy" id="1461583"/>
    <lineage>
        <taxon>Bacteria</taxon>
        <taxon>Bacillati</taxon>
        <taxon>Bacillota</taxon>
        <taxon>Bacilli</taxon>
        <taxon>Bacillales</taxon>
        <taxon>Caryophanaceae</taxon>
        <taxon>Metalysinibacillus</taxon>
    </lineage>
</organism>
<accession>A0A078LYG3</accession>
<dbReference type="EMBL" id="LN483073">
    <property type="protein sequence ID" value="CEA00128.1"/>
    <property type="molecule type" value="Genomic_DNA"/>
</dbReference>